<keyword evidence="4" id="KW-0238">DNA-binding</keyword>
<keyword evidence="2" id="KW-0805">Transcription regulation</keyword>
<reference evidence="8 9" key="1">
    <citation type="submission" date="2021-09" db="EMBL/GenBank/DDBJ databases">
        <title>Whole genome sequence of Nocardioides sp. GBK3QG-3.</title>
        <authorList>
            <person name="Tuo L."/>
        </authorList>
    </citation>
    <scope>NUCLEOTIDE SEQUENCE [LARGE SCALE GENOMIC DNA]</scope>
    <source>
        <strain evidence="8 9">GBK3QG-3</strain>
    </source>
</reference>
<comment type="caution">
    <text evidence="8">The sequence shown here is derived from an EMBL/GenBank/DDBJ whole genome shotgun (WGS) entry which is preliminary data.</text>
</comment>
<feature type="domain" description="RNA polymerase sigma factor 70 region 4 type 2" evidence="7">
    <location>
        <begin position="100"/>
        <end position="152"/>
    </location>
</feature>
<gene>
    <name evidence="8" type="ORF">K8U61_18270</name>
</gene>
<dbReference type="RefSeq" id="WP_224124488.1">
    <property type="nucleotide sequence ID" value="NZ_JAIQZJ010000012.1"/>
</dbReference>
<proteinExistence type="inferred from homology"/>
<name>A0ABS7UHL4_9ACTN</name>
<dbReference type="InterPro" id="IPR036388">
    <property type="entry name" value="WH-like_DNA-bd_sf"/>
</dbReference>
<keyword evidence="5" id="KW-0804">Transcription</keyword>
<dbReference type="InterPro" id="IPR013325">
    <property type="entry name" value="RNA_pol_sigma_r2"/>
</dbReference>
<dbReference type="InterPro" id="IPR013324">
    <property type="entry name" value="RNA_pol_sigma_r3/r4-like"/>
</dbReference>
<dbReference type="PANTHER" id="PTHR43133:SF50">
    <property type="entry name" value="ECF RNA POLYMERASE SIGMA FACTOR SIGM"/>
    <property type="match status" value="1"/>
</dbReference>
<dbReference type="InterPro" id="IPR014284">
    <property type="entry name" value="RNA_pol_sigma-70_dom"/>
</dbReference>
<dbReference type="InterPro" id="IPR039425">
    <property type="entry name" value="RNA_pol_sigma-70-like"/>
</dbReference>
<evidence type="ECO:0000259" key="6">
    <source>
        <dbReference type="Pfam" id="PF04542"/>
    </source>
</evidence>
<keyword evidence="9" id="KW-1185">Reference proteome</keyword>
<dbReference type="InterPro" id="IPR007627">
    <property type="entry name" value="RNA_pol_sigma70_r2"/>
</dbReference>
<keyword evidence="3" id="KW-0731">Sigma factor</keyword>
<feature type="domain" description="RNA polymerase sigma-70 region 2" evidence="6">
    <location>
        <begin position="10"/>
        <end position="76"/>
    </location>
</feature>
<evidence type="ECO:0000256" key="2">
    <source>
        <dbReference type="ARBA" id="ARBA00023015"/>
    </source>
</evidence>
<dbReference type="NCBIfam" id="TIGR02983">
    <property type="entry name" value="SigE-fam_strep"/>
    <property type="match status" value="1"/>
</dbReference>
<dbReference type="PANTHER" id="PTHR43133">
    <property type="entry name" value="RNA POLYMERASE ECF-TYPE SIGMA FACTO"/>
    <property type="match status" value="1"/>
</dbReference>
<evidence type="ECO:0000313" key="8">
    <source>
        <dbReference type="EMBL" id="MBZ5740128.1"/>
    </source>
</evidence>
<dbReference type="Pfam" id="PF04542">
    <property type="entry name" value="Sigma70_r2"/>
    <property type="match status" value="1"/>
</dbReference>
<dbReference type="Proteomes" id="UP000780875">
    <property type="component" value="Unassembled WGS sequence"/>
</dbReference>
<evidence type="ECO:0000256" key="4">
    <source>
        <dbReference type="ARBA" id="ARBA00023125"/>
    </source>
</evidence>
<sequence length="164" mass="18337">MQTDDFAEFYRSTWPRLYRTAYAVAGDAAAAEDALQTAFARAYASWRRVRAAEHPEAYVRRIVVNEVISAARRPWRRERASESPPDRGMPDATAAVADRDELWRAVLALPVRQRAVVVLRYYEDLSEEQIAEVLGCSRGTVKSQASDALAALRRHAGVTIGDLS</sequence>
<dbReference type="SUPFAM" id="SSF88659">
    <property type="entry name" value="Sigma3 and sigma4 domains of RNA polymerase sigma factors"/>
    <property type="match status" value="1"/>
</dbReference>
<dbReference type="NCBIfam" id="TIGR02937">
    <property type="entry name" value="sigma70-ECF"/>
    <property type="match status" value="1"/>
</dbReference>
<evidence type="ECO:0000256" key="1">
    <source>
        <dbReference type="ARBA" id="ARBA00010641"/>
    </source>
</evidence>
<evidence type="ECO:0000313" key="9">
    <source>
        <dbReference type="Proteomes" id="UP000780875"/>
    </source>
</evidence>
<dbReference type="Pfam" id="PF08281">
    <property type="entry name" value="Sigma70_r4_2"/>
    <property type="match status" value="1"/>
</dbReference>
<dbReference type="InterPro" id="IPR014325">
    <property type="entry name" value="RNA_pol_sigma-E_actinobac"/>
</dbReference>
<dbReference type="Gene3D" id="1.10.10.10">
    <property type="entry name" value="Winged helix-like DNA-binding domain superfamily/Winged helix DNA-binding domain"/>
    <property type="match status" value="1"/>
</dbReference>
<dbReference type="InterPro" id="IPR013249">
    <property type="entry name" value="RNA_pol_sigma70_r4_t2"/>
</dbReference>
<dbReference type="CDD" id="cd06171">
    <property type="entry name" value="Sigma70_r4"/>
    <property type="match status" value="1"/>
</dbReference>
<organism evidence="8 9">
    <name type="scientific">Nocardioides mangrovi</name>
    <dbReference type="NCBI Taxonomy" id="2874580"/>
    <lineage>
        <taxon>Bacteria</taxon>
        <taxon>Bacillati</taxon>
        <taxon>Actinomycetota</taxon>
        <taxon>Actinomycetes</taxon>
        <taxon>Propionibacteriales</taxon>
        <taxon>Nocardioidaceae</taxon>
        <taxon>Nocardioides</taxon>
    </lineage>
</organism>
<dbReference type="EMBL" id="JAIQZJ010000012">
    <property type="protein sequence ID" value="MBZ5740128.1"/>
    <property type="molecule type" value="Genomic_DNA"/>
</dbReference>
<comment type="similarity">
    <text evidence="1">Belongs to the sigma-70 factor family. ECF subfamily.</text>
</comment>
<evidence type="ECO:0000256" key="3">
    <source>
        <dbReference type="ARBA" id="ARBA00023082"/>
    </source>
</evidence>
<dbReference type="SUPFAM" id="SSF88946">
    <property type="entry name" value="Sigma2 domain of RNA polymerase sigma factors"/>
    <property type="match status" value="1"/>
</dbReference>
<dbReference type="Gene3D" id="1.10.1740.10">
    <property type="match status" value="1"/>
</dbReference>
<protein>
    <submittedName>
        <fullName evidence="8">SigE family RNA polymerase sigma factor</fullName>
    </submittedName>
</protein>
<evidence type="ECO:0000256" key="5">
    <source>
        <dbReference type="ARBA" id="ARBA00023163"/>
    </source>
</evidence>
<evidence type="ECO:0000259" key="7">
    <source>
        <dbReference type="Pfam" id="PF08281"/>
    </source>
</evidence>
<accession>A0ABS7UHL4</accession>